<evidence type="ECO:0000313" key="3">
    <source>
        <dbReference type="Proteomes" id="UP000318297"/>
    </source>
</evidence>
<gene>
    <name evidence="2" type="ORF">BKA23_3314</name>
</gene>
<dbReference type="Proteomes" id="UP000318297">
    <property type="component" value="Unassembled WGS sequence"/>
</dbReference>
<feature type="region of interest" description="Disordered" evidence="1">
    <location>
        <begin position="215"/>
        <end position="234"/>
    </location>
</feature>
<protein>
    <recommendedName>
        <fullName evidence="4">Diacylglycerol O-acyltransferase</fullName>
    </recommendedName>
</protein>
<comment type="caution">
    <text evidence="2">The sequence shown here is derived from an EMBL/GenBank/DDBJ whole genome shotgun (WGS) entry which is preliminary data.</text>
</comment>
<proteinExistence type="predicted"/>
<evidence type="ECO:0008006" key="4">
    <source>
        <dbReference type="Google" id="ProtNLM"/>
    </source>
</evidence>
<name>A0A561DX61_9MICO</name>
<reference evidence="2 3" key="1">
    <citation type="submission" date="2019-06" db="EMBL/GenBank/DDBJ databases">
        <title>Sequencing the genomes of 1000 actinobacteria strains.</title>
        <authorList>
            <person name="Klenk H.-P."/>
        </authorList>
    </citation>
    <scope>NUCLEOTIDE SEQUENCE [LARGE SCALE GENOMIC DNA]</scope>
    <source>
        <strain evidence="2 3">DSM 19560</strain>
    </source>
</reference>
<evidence type="ECO:0000313" key="2">
    <source>
        <dbReference type="EMBL" id="TWE07947.1"/>
    </source>
</evidence>
<dbReference type="AlphaFoldDB" id="A0A561DX61"/>
<accession>A0A561DX61</accession>
<sequence>MVAATPILVRTPVSDVIDNRMTFGDDAYFLGEQVLGVPLTSQHTWWLDEPLSAAQLGLMHDRMLAGPMSRLVAPATVPQARSRWVPAPVVDHLRVDTDVVQTRYVMRWFDDRLRDHLDPVRGPGWRLAAAPVSDGSQLVSFTTRHCIGDGSLIVRSIEAAVTGAAVPCLPDDTAGAHAVRTRDDLGDARRQLAAAGRAIGRAVRTARAQRKARIAAPEAPAHEAVQTPLRSKPTLPMRGIPGSDYIPPFCVVDLSVADWQQAAATRGGTANSLLMAFSAGLMVASGRVPSGSTVSVVLPTTRRGPDDWRSNVLGSASVPVHCTDKMYADLGPVRAASKAEFTRAADPQRADVGQQLEPLLRVLPHWLLKRVAERMPAALVTCSNVGRMKPPLTGLGGPPARSMMCRGVHRNVTQELMQSAGGGVTTWLQEFGDRMTLTVESLQPDLIGDNGSLARLVLLECERWGLTPLNIWS</sequence>
<keyword evidence="3" id="KW-1185">Reference proteome</keyword>
<organism evidence="2 3">
    <name type="scientific">Rudaeicoccus suwonensis</name>
    <dbReference type="NCBI Taxonomy" id="657409"/>
    <lineage>
        <taxon>Bacteria</taxon>
        <taxon>Bacillati</taxon>
        <taxon>Actinomycetota</taxon>
        <taxon>Actinomycetes</taxon>
        <taxon>Micrococcales</taxon>
        <taxon>Dermacoccaceae</taxon>
        <taxon>Rudaeicoccus</taxon>
    </lineage>
</organism>
<evidence type="ECO:0000256" key="1">
    <source>
        <dbReference type="SAM" id="MobiDB-lite"/>
    </source>
</evidence>
<dbReference type="EMBL" id="VIVQ01000004">
    <property type="protein sequence ID" value="TWE07947.1"/>
    <property type="molecule type" value="Genomic_DNA"/>
</dbReference>